<dbReference type="InterPro" id="IPR007353">
    <property type="entry name" value="DUF421"/>
</dbReference>
<organism evidence="10 11">
    <name type="scientific">Clostridium niameyense</name>
    <dbReference type="NCBI Taxonomy" id="1622073"/>
    <lineage>
        <taxon>Bacteria</taxon>
        <taxon>Bacillati</taxon>
        <taxon>Bacillota</taxon>
        <taxon>Clostridia</taxon>
        <taxon>Eubacteriales</taxon>
        <taxon>Clostridiaceae</taxon>
        <taxon>Clostridium</taxon>
    </lineage>
</organism>
<feature type="transmembrane region" description="Helical" evidence="7">
    <location>
        <begin position="63"/>
        <end position="81"/>
    </location>
</feature>
<evidence type="ECO:0000256" key="3">
    <source>
        <dbReference type="ARBA" id="ARBA00022475"/>
    </source>
</evidence>
<keyword evidence="11" id="KW-1185">Reference proteome</keyword>
<evidence type="ECO:0000256" key="4">
    <source>
        <dbReference type="ARBA" id="ARBA00022692"/>
    </source>
</evidence>
<name>A0A6M0RCS8_9CLOT</name>
<keyword evidence="5 7" id="KW-1133">Transmembrane helix</keyword>
<feature type="transmembrane region" description="Helical" evidence="7">
    <location>
        <begin position="6"/>
        <end position="26"/>
    </location>
</feature>
<evidence type="ECO:0000256" key="2">
    <source>
        <dbReference type="ARBA" id="ARBA00006448"/>
    </source>
</evidence>
<dbReference type="GO" id="GO:0005886">
    <property type="term" value="C:plasma membrane"/>
    <property type="evidence" value="ECO:0007669"/>
    <property type="project" value="UniProtKB-SubCell"/>
</dbReference>
<dbReference type="Gene3D" id="3.30.240.20">
    <property type="entry name" value="bsu07140 like domains"/>
    <property type="match status" value="2"/>
</dbReference>
<evidence type="ECO:0000259" key="9">
    <source>
        <dbReference type="Pfam" id="PF20730"/>
    </source>
</evidence>
<keyword evidence="4 7" id="KW-0812">Transmembrane</keyword>
<feature type="domain" description="YetF-like N-terminal transmembrane" evidence="9">
    <location>
        <begin position="4"/>
        <end position="78"/>
    </location>
</feature>
<protein>
    <submittedName>
        <fullName evidence="10">DUF421 domain-containing protein</fullName>
    </submittedName>
</protein>
<comment type="caution">
    <text evidence="10">The sequence shown here is derived from an EMBL/GenBank/DDBJ whole genome shotgun (WGS) entry which is preliminary data.</text>
</comment>
<comment type="similarity">
    <text evidence="2">Belongs to the UPF0702 family.</text>
</comment>
<dbReference type="InterPro" id="IPR023090">
    <property type="entry name" value="UPF0702_alpha/beta_dom_sf"/>
</dbReference>
<keyword evidence="3" id="KW-1003">Cell membrane</keyword>
<dbReference type="EMBL" id="SXDP01000004">
    <property type="protein sequence ID" value="NEZ46968.1"/>
    <property type="molecule type" value="Genomic_DNA"/>
</dbReference>
<sequence>MNNYINILVRSIISFIILLFVTRLMGKKQMSQLTFFDYIVGITIGSIAAEVSVDNSVLLDEGIISLLVWSILPILLGFLALKNIPFRKMIDGEPTVIIKSGEVIRKNLAKNKLNIEDLIMKLREKGAFNIDEIDYAILEANGEISVLFRQDKQSITPSDLNIQNPYKGLPKTVIEDGVLLEKKMKSLGISKAWLMNKLAYKNIYEIKDVFIAQVDDGGNIYIDIYEKNNGM</sequence>
<evidence type="ECO:0000256" key="6">
    <source>
        <dbReference type="ARBA" id="ARBA00023136"/>
    </source>
</evidence>
<evidence type="ECO:0000256" key="5">
    <source>
        <dbReference type="ARBA" id="ARBA00022989"/>
    </source>
</evidence>
<proteinExistence type="inferred from homology"/>
<evidence type="ECO:0000313" key="11">
    <source>
        <dbReference type="Proteomes" id="UP000473885"/>
    </source>
</evidence>
<evidence type="ECO:0000313" key="10">
    <source>
        <dbReference type="EMBL" id="NEZ46968.1"/>
    </source>
</evidence>
<comment type="subcellular location">
    <subcellularLocation>
        <location evidence="1">Cell membrane</location>
        <topology evidence="1">Multi-pass membrane protein</topology>
    </subcellularLocation>
</comment>
<dbReference type="InterPro" id="IPR048454">
    <property type="entry name" value="YetF_N"/>
</dbReference>
<accession>A0A6M0RCS8</accession>
<dbReference type="Proteomes" id="UP000473885">
    <property type="component" value="Unassembled WGS sequence"/>
</dbReference>
<dbReference type="Pfam" id="PF04239">
    <property type="entry name" value="DUF421"/>
    <property type="match status" value="1"/>
</dbReference>
<keyword evidence="6 7" id="KW-0472">Membrane</keyword>
<dbReference type="PANTHER" id="PTHR34582:SF7">
    <property type="entry name" value="UPF0702 TRANSMEMBRANE PROTEIN YDFS"/>
    <property type="match status" value="1"/>
</dbReference>
<gene>
    <name evidence="10" type="ORF">FDF74_07050</name>
</gene>
<dbReference type="AlphaFoldDB" id="A0A6M0RCS8"/>
<dbReference type="Pfam" id="PF20730">
    <property type="entry name" value="YetF_N"/>
    <property type="match status" value="1"/>
</dbReference>
<feature type="domain" description="YetF C-terminal" evidence="8">
    <location>
        <begin position="82"/>
        <end position="215"/>
    </location>
</feature>
<dbReference type="RefSeq" id="WP_050607931.1">
    <property type="nucleotide sequence ID" value="NZ_CABKUB010000006.1"/>
</dbReference>
<evidence type="ECO:0000256" key="7">
    <source>
        <dbReference type="SAM" id="Phobius"/>
    </source>
</evidence>
<dbReference type="OrthoDB" id="9778331at2"/>
<dbReference type="PANTHER" id="PTHR34582">
    <property type="entry name" value="UPF0702 TRANSMEMBRANE PROTEIN YCAP"/>
    <property type="match status" value="1"/>
</dbReference>
<reference evidence="10 11" key="1">
    <citation type="submission" date="2019-04" db="EMBL/GenBank/DDBJ databases">
        <title>Genome sequencing of Clostridium botulinum Groups I-IV and Clostridium butyricum.</title>
        <authorList>
            <person name="Brunt J."/>
            <person name="Van Vliet A.H.M."/>
            <person name="Stringer S.C."/>
            <person name="Carter A.T."/>
            <person name="Peck M.W."/>
        </authorList>
    </citation>
    <scope>NUCLEOTIDE SEQUENCE [LARGE SCALE GENOMIC DNA]</scope>
    <source>
        <strain evidence="10 11">IFR 18/094</strain>
    </source>
</reference>
<evidence type="ECO:0000259" key="8">
    <source>
        <dbReference type="Pfam" id="PF04239"/>
    </source>
</evidence>
<evidence type="ECO:0000256" key="1">
    <source>
        <dbReference type="ARBA" id="ARBA00004651"/>
    </source>
</evidence>